<dbReference type="EMBL" id="CP036426">
    <property type="protein sequence ID" value="QDV34974.1"/>
    <property type="molecule type" value="Genomic_DNA"/>
</dbReference>
<reference evidence="1 2" key="1">
    <citation type="submission" date="2019-02" db="EMBL/GenBank/DDBJ databases">
        <title>Deep-cultivation of Planctomycetes and their phenomic and genomic characterization uncovers novel biology.</title>
        <authorList>
            <person name="Wiegand S."/>
            <person name="Jogler M."/>
            <person name="Boedeker C."/>
            <person name="Pinto D."/>
            <person name="Vollmers J."/>
            <person name="Rivas-Marin E."/>
            <person name="Kohn T."/>
            <person name="Peeters S.H."/>
            <person name="Heuer A."/>
            <person name="Rast P."/>
            <person name="Oberbeckmann S."/>
            <person name="Bunk B."/>
            <person name="Jeske O."/>
            <person name="Meyerdierks A."/>
            <person name="Storesund J.E."/>
            <person name="Kallscheuer N."/>
            <person name="Luecker S."/>
            <person name="Lage O.M."/>
            <person name="Pohl T."/>
            <person name="Merkel B.J."/>
            <person name="Hornburger P."/>
            <person name="Mueller R.-W."/>
            <person name="Bruemmer F."/>
            <person name="Labrenz M."/>
            <person name="Spormann A.M."/>
            <person name="Op den Camp H."/>
            <person name="Overmann J."/>
            <person name="Amann R."/>
            <person name="Jetten M.S.M."/>
            <person name="Mascher T."/>
            <person name="Medema M.H."/>
            <person name="Devos D.P."/>
            <person name="Kaster A.-K."/>
            <person name="Ovreas L."/>
            <person name="Rohde M."/>
            <person name="Galperin M.Y."/>
            <person name="Jogler C."/>
        </authorList>
    </citation>
    <scope>NUCLEOTIDE SEQUENCE [LARGE SCALE GENOMIC DNA]</scope>
    <source>
        <strain evidence="1 2">ElP</strain>
    </source>
</reference>
<gene>
    <name evidence="1" type="ORF">ElP_28710</name>
</gene>
<proteinExistence type="predicted"/>
<sequence>MAEIGAKGFATTVARHWNGDRQGYRDYLGLRRHEQQIESFVEREQARRLAAGEKIVCHELPVLSDPDELPF</sequence>
<evidence type="ECO:0000313" key="1">
    <source>
        <dbReference type="EMBL" id="QDV34974.1"/>
    </source>
</evidence>
<accession>A0A518H2B3</accession>
<keyword evidence="2" id="KW-1185">Reference proteome</keyword>
<dbReference type="KEGG" id="tpla:ElP_28710"/>
<dbReference type="Proteomes" id="UP000317835">
    <property type="component" value="Chromosome"/>
</dbReference>
<dbReference type="AlphaFoldDB" id="A0A518H2B3"/>
<name>A0A518H2B3_9BACT</name>
<organism evidence="1 2">
    <name type="scientific">Tautonia plasticadhaerens</name>
    <dbReference type="NCBI Taxonomy" id="2527974"/>
    <lineage>
        <taxon>Bacteria</taxon>
        <taxon>Pseudomonadati</taxon>
        <taxon>Planctomycetota</taxon>
        <taxon>Planctomycetia</taxon>
        <taxon>Isosphaerales</taxon>
        <taxon>Isosphaeraceae</taxon>
        <taxon>Tautonia</taxon>
    </lineage>
</organism>
<protein>
    <submittedName>
        <fullName evidence="1">Uncharacterized protein</fullName>
    </submittedName>
</protein>
<evidence type="ECO:0000313" key="2">
    <source>
        <dbReference type="Proteomes" id="UP000317835"/>
    </source>
</evidence>